<dbReference type="RefSeq" id="XP_011134627.1">
    <property type="nucleotide sequence ID" value="XM_011136325.1"/>
</dbReference>
<evidence type="ECO:0000256" key="1">
    <source>
        <dbReference type="SAM" id="MobiDB-lite"/>
    </source>
</evidence>
<dbReference type="PANTHER" id="PTHR12311">
    <property type="entry name" value="ACTIVATOR OF BASAL TRANSCRIPTION 1"/>
    <property type="match status" value="1"/>
</dbReference>
<evidence type="ECO:0000313" key="3">
    <source>
        <dbReference type="Proteomes" id="UP000019763"/>
    </source>
</evidence>
<dbReference type="Proteomes" id="UP000019763">
    <property type="component" value="Unassembled WGS sequence"/>
</dbReference>
<feature type="region of interest" description="Disordered" evidence="1">
    <location>
        <begin position="166"/>
        <end position="187"/>
    </location>
</feature>
<gene>
    <name evidence="2" type="ORF">GNI_160210</name>
</gene>
<dbReference type="GO" id="GO:0005730">
    <property type="term" value="C:nucleolus"/>
    <property type="evidence" value="ECO:0007669"/>
    <property type="project" value="TreeGrafter"/>
</dbReference>
<proteinExistence type="predicted"/>
<dbReference type="InterPro" id="IPR039119">
    <property type="entry name" value="ABT1/Esf2"/>
</dbReference>
<dbReference type="GO" id="GO:0003723">
    <property type="term" value="F:RNA binding"/>
    <property type="evidence" value="ECO:0007669"/>
    <property type="project" value="TreeGrafter"/>
</dbReference>
<dbReference type="PANTHER" id="PTHR12311:SF7">
    <property type="entry name" value="ACTIVATOR OF BASAL TRANSCRIPTION 1"/>
    <property type="match status" value="1"/>
</dbReference>
<reference evidence="2" key="1">
    <citation type="submission" date="2013-12" db="EMBL/GenBank/DDBJ databases">
        <authorList>
            <person name="Omoto C.K."/>
            <person name="Sibley D."/>
            <person name="Venepally P."/>
            <person name="Hadjithomas M."/>
            <person name="Karamycheva S."/>
            <person name="Brunk B."/>
            <person name="Roos D."/>
            <person name="Caler E."/>
            <person name="Lorenzi H."/>
        </authorList>
    </citation>
    <scope>NUCLEOTIDE SEQUENCE</scope>
</reference>
<dbReference type="OMA" id="AHYLQSN"/>
<dbReference type="SUPFAM" id="SSF54928">
    <property type="entry name" value="RNA-binding domain, RBD"/>
    <property type="match status" value="1"/>
</dbReference>
<dbReference type="GO" id="GO:0034462">
    <property type="term" value="P:small-subunit processome assembly"/>
    <property type="evidence" value="ECO:0007669"/>
    <property type="project" value="TreeGrafter"/>
</dbReference>
<accession>A0A023AYL2</accession>
<keyword evidence="3" id="KW-1185">Reference proteome</keyword>
<sequence>MGKEELPGNSEPGAAQQPQFTPEELKGEVTEKAKSTGVIYLSSVPAGIKPWQVETLLSSMGDIGRVFLRPNEKKPGLYRDGWVEFLNKKNAKVCAELLNTQPINDKKLSGALWNIRYLHRFKWQDLVGYRFMEAFTKKKRLESEISSRNRSTQDYIERVVMKKEGKKRALRARKRREDQRALKNGAE</sequence>
<dbReference type="OrthoDB" id="287393at2759"/>
<dbReference type="InterPro" id="IPR012677">
    <property type="entry name" value="Nucleotide-bd_a/b_plait_sf"/>
</dbReference>
<dbReference type="GeneID" id="22915546"/>
<dbReference type="GO" id="GO:0000480">
    <property type="term" value="P:endonucleolytic cleavage in 5'-ETS of tricistronic rRNA transcript (SSU-rRNA, 5.8S rRNA, LSU-rRNA)"/>
    <property type="evidence" value="ECO:0007669"/>
    <property type="project" value="TreeGrafter"/>
</dbReference>
<protein>
    <submittedName>
        <fullName evidence="2">Pre-rRNA-processing protein</fullName>
    </submittedName>
</protein>
<dbReference type="InterPro" id="IPR035979">
    <property type="entry name" value="RBD_domain_sf"/>
</dbReference>
<dbReference type="VEuPathDB" id="CryptoDB:GNI_160210"/>
<dbReference type="eggNOG" id="KOG3152">
    <property type="taxonomic scope" value="Eukaryota"/>
</dbReference>
<dbReference type="Gene3D" id="3.30.70.330">
    <property type="match status" value="1"/>
</dbReference>
<organism evidence="2 3">
    <name type="scientific">Gregarina niphandrodes</name>
    <name type="common">Septate eugregarine</name>
    <dbReference type="NCBI Taxonomy" id="110365"/>
    <lineage>
        <taxon>Eukaryota</taxon>
        <taxon>Sar</taxon>
        <taxon>Alveolata</taxon>
        <taxon>Apicomplexa</taxon>
        <taxon>Conoidasida</taxon>
        <taxon>Gregarinasina</taxon>
        <taxon>Eugregarinorida</taxon>
        <taxon>Gregarinidae</taxon>
        <taxon>Gregarina</taxon>
    </lineage>
</organism>
<dbReference type="EMBL" id="AFNH02001195">
    <property type="protein sequence ID" value="EZG43756.1"/>
    <property type="molecule type" value="Genomic_DNA"/>
</dbReference>
<dbReference type="AlphaFoldDB" id="A0A023AYL2"/>
<feature type="region of interest" description="Disordered" evidence="1">
    <location>
        <begin position="1"/>
        <end position="28"/>
    </location>
</feature>
<comment type="caution">
    <text evidence="2">The sequence shown here is derived from an EMBL/GenBank/DDBJ whole genome shotgun (WGS) entry which is preliminary data.</text>
</comment>
<name>A0A023AYL2_GRENI</name>
<dbReference type="GO" id="GO:0000472">
    <property type="term" value="P:endonucleolytic cleavage to generate mature 5'-end of SSU-rRNA from (SSU-rRNA, 5.8S rRNA, LSU-rRNA)"/>
    <property type="evidence" value="ECO:0007669"/>
    <property type="project" value="TreeGrafter"/>
</dbReference>
<evidence type="ECO:0000313" key="2">
    <source>
        <dbReference type="EMBL" id="EZG43756.1"/>
    </source>
</evidence>
<feature type="compositionally biased region" description="Basic and acidic residues" evidence="1">
    <location>
        <begin position="175"/>
        <end position="187"/>
    </location>
</feature>
<dbReference type="GO" id="GO:0000447">
    <property type="term" value="P:endonucleolytic cleavage in ITS1 to separate SSU-rRNA from 5.8S rRNA and LSU-rRNA from tricistronic rRNA transcript (SSU-rRNA, 5.8S rRNA, LSU-rRNA)"/>
    <property type="evidence" value="ECO:0007669"/>
    <property type="project" value="TreeGrafter"/>
</dbReference>